<accession>A0A1B4XG17</accession>
<dbReference type="Gene3D" id="1.20.5.300">
    <property type="match status" value="1"/>
</dbReference>
<dbReference type="Pfam" id="PF04102">
    <property type="entry name" value="SlyX"/>
    <property type="match status" value="1"/>
</dbReference>
<evidence type="ECO:0000256" key="1">
    <source>
        <dbReference type="HAMAP-Rule" id="MF_00715"/>
    </source>
</evidence>
<reference evidence="3 4" key="1">
    <citation type="submission" date="2015-05" db="EMBL/GenBank/DDBJ databases">
        <title>Complete genome sequence of a sulfur-oxidizing gammaproteobacterium strain HA5.</title>
        <authorList>
            <person name="Miura A."/>
            <person name="Kojima H."/>
            <person name="Fukui M."/>
        </authorList>
    </citation>
    <scope>NUCLEOTIDE SEQUENCE [LARGE SCALE GENOMIC DNA]</scope>
    <source>
        <strain evidence="3 4">HA5</strain>
    </source>
</reference>
<comment type="similarity">
    <text evidence="1">Belongs to the SlyX family.</text>
</comment>
<organism evidence="3 4">
    <name type="scientific">Sulfuricaulis limicola</name>
    <dbReference type="NCBI Taxonomy" id="1620215"/>
    <lineage>
        <taxon>Bacteria</taxon>
        <taxon>Pseudomonadati</taxon>
        <taxon>Pseudomonadota</taxon>
        <taxon>Gammaproteobacteria</taxon>
        <taxon>Acidiferrobacterales</taxon>
        <taxon>Acidiferrobacteraceae</taxon>
        <taxon>Sulfuricaulis</taxon>
    </lineage>
</organism>
<evidence type="ECO:0000313" key="3">
    <source>
        <dbReference type="EMBL" id="BAV33719.1"/>
    </source>
</evidence>
<dbReference type="OrthoDB" id="5771733at2"/>
<evidence type="ECO:0000313" key="4">
    <source>
        <dbReference type="Proteomes" id="UP000243180"/>
    </source>
</evidence>
<name>A0A1B4XG17_9GAMM</name>
<dbReference type="KEGG" id="slim:SCL_1408"/>
<gene>
    <name evidence="1" type="primary">slyX</name>
    <name evidence="3" type="ORF">SCL_1408</name>
</gene>
<protein>
    <recommendedName>
        <fullName evidence="1">Protein SlyX homolog</fullName>
    </recommendedName>
</protein>
<dbReference type="PANTHER" id="PTHR36508">
    <property type="entry name" value="PROTEIN SLYX"/>
    <property type="match status" value="1"/>
</dbReference>
<evidence type="ECO:0000256" key="2">
    <source>
        <dbReference type="SAM" id="Coils"/>
    </source>
</evidence>
<dbReference type="PANTHER" id="PTHR36508:SF1">
    <property type="entry name" value="PROTEIN SLYX"/>
    <property type="match status" value="1"/>
</dbReference>
<dbReference type="EMBL" id="AP014879">
    <property type="protein sequence ID" value="BAV33719.1"/>
    <property type="molecule type" value="Genomic_DNA"/>
</dbReference>
<proteinExistence type="inferred from homology"/>
<keyword evidence="4" id="KW-1185">Reference proteome</keyword>
<dbReference type="AlphaFoldDB" id="A0A1B4XG17"/>
<dbReference type="InParanoid" id="A0A1B4XG17"/>
<dbReference type="RefSeq" id="WP_096360543.1">
    <property type="nucleotide sequence ID" value="NZ_AP014879.1"/>
</dbReference>
<keyword evidence="2" id="KW-0175">Coiled coil</keyword>
<dbReference type="HAMAP" id="MF_00715">
    <property type="entry name" value="SlyX"/>
    <property type="match status" value="1"/>
</dbReference>
<dbReference type="Proteomes" id="UP000243180">
    <property type="component" value="Chromosome"/>
</dbReference>
<dbReference type="InterPro" id="IPR007236">
    <property type="entry name" value="SlyX"/>
</dbReference>
<dbReference type="FunCoup" id="A0A1B4XG17">
    <property type="interactions" value="4"/>
</dbReference>
<feature type="coiled-coil region" evidence="2">
    <location>
        <begin position="5"/>
        <end position="46"/>
    </location>
</feature>
<sequence>MNERLTELEVRVAFQEKTIQDLNEVVTDQQRQIDRLTQELEAVKSRLAALAPSMVIPQEDEKPPPHY</sequence>